<sequence>MMKTQQKAWIFGAVSTCLIGAGLPSAWAESTVTSTASADLVLPSNPDIPPTSVAYPVELRQLNQSNEKNLLDYIPAWVDAMPTMLPKESDQVMVPSVNETENKTWVDRKQKQIRDWADHTSVKIDDWFGDIDPNKPANATLRVMLDNYWDKYNGFEVKPRIRGKIKLPTLERRFSVVFGDESLDNEFENNIANTNIEPNADNKRLDTRQTRDNNSSIALRWSDFAKKLPFETDADLGIRSGDDIYVRLKAKRAWVLRNDFSFYAEQIYRYGIDSKNYFRTNLELTHARPNEAFLSNQFSLTHADEQEDDWWWDNRLFRQHQFFANQRFNYGIYMGGYYNDNDLRLNSWGPFMSWRQPVWREWFYVQGDLNYLNDHREDRSHYLSTFVRLEAIF</sequence>
<proteinExistence type="predicted"/>
<dbReference type="RefSeq" id="WP_055415762.1">
    <property type="nucleotide sequence ID" value="NZ_BHGE01000014.1"/>
</dbReference>
<name>A0A1P8ELV6_9GAMM</name>
<gene>
    <name evidence="2" type="ORF">BEN76_14745</name>
</gene>
<feature type="signal peptide" evidence="1">
    <location>
        <begin position="1"/>
        <end position="28"/>
    </location>
</feature>
<protein>
    <recommendedName>
        <fullName evidence="4">Selenocysteine synthase</fullName>
    </recommendedName>
</protein>
<evidence type="ECO:0000256" key="1">
    <source>
        <dbReference type="SAM" id="SignalP"/>
    </source>
</evidence>
<dbReference type="STRING" id="487316.BEN76_14745"/>
<dbReference type="eggNOG" id="ENOG502Z9XM">
    <property type="taxonomic scope" value="Bacteria"/>
</dbReference>
<dbReference type="Proteomes" id="UP000185674">
    <property type="component" value="Chromosome"/>
</dbReference>
<dbReference type="AlphaFoldDB" id="A0A1P8ELV6"/>
<dbReference type="KEGG" id="asol:BEN76_14745"/>
<reference evidence="2 3" key="1">
    <citation type="submission" date="2016-08" db="EMBL/GenBank/DDBJ databases">
        <title>Complete genome sequence of Acinetobacter baylyi strain GFJ2.</title>
        <authorList>
            <person name="Tabata M."/>
            <person name="Kuboki S."/>
            <person name="Gibu N."/>
            <person name="Kinouchi Y."/>
            <person name="Vangnai A."/>
            <person name="Kasai D."/>
            <person name="Fukuda M."/>
        </authorList>
    </citation>
    <scope>NUCLEOTIDE SEQUENCE [LARGE SCALE GENOMIC DNA]</scope>
    <source>
        <strain evidence="2 3">GFJ2</strain>
    </source>
</reference>
<dbReference type="GeneID" id="67512343"/>
<evidence type="ECO:0000313" key="2">
    <source>
        <dbReference type="EMBL" id="APV37189.1"/>
    </source>
</evidence>
<keyword evidence="1" id="KW-0732">Signal</keyword>
<evidence type="ECO:0000313" key="3">
    <source>
        <dbReference type="Proteomes" id="UP000185674"/>
    </source>
</evidence>
<feature type="chain" id="PRO_5010162634" description="Selenocysteine synthase" evidence="1">
    <location>
        <begin position="29"/>
        <end position="393"/>
    </location>
</feature>
<accession>A0A1P8ELV6</accession>
<evidence type="ECO:0008006" key="4">
    <source>
        <dbReference type="Google" id="ProtNLM"/>
    </source>
</evidence>
<organism evidence="2 3">
    <name type="scientific">Acinetobacter soli</name>
    <dbReference type="NCBI Taxonomy" id="487316"/>
    <lineage>
        <taxon>Bacteria</taxon>
        <taxon>Pseudomonadati</taxon>
        <taxon>Pseudomonadota</taxon>
        <taxon>Gammaproteobacteria</taxon>
        <taxon>Moraxellales</taxon>
        <taxon>Moraxellaceae</taxon>
        <taxon>Acinetobacter</taxon>
    </lineage>
</organism>
<dbReference type="EMBL" id="CP016896">
    <property type="protein sequence ID" value="APV37189.1"/>
    <property type="molecule type" value="Genomic_DNA"/>
</dbReference>